<dbReference type="InterPro" id="IPR050596">
    <property type="entry name" value="AspAT/PAT-like"/>
</dbReference>
<gene>
    <name evidence="8" type="primary">aspB</name>
    <name evidence="8" type="ORF">GlitD10_1393</name>
</gene>
<evidence type="ECO:0000256" key="3">
    <source>
        <dbReference type="ARBA" id="ARBA00022576"/>
    </source>
</evidence>
<evidence type="ECO:0000259" key="7">
    <source>
        <dbReference type="Pfam" id="PF00155"/>
    </source>
</evidence>
<keyword evidence="9" id="KW-1185">Reference proteome</keyword>
<evidence type="ECO:0000256" key="4">
    <source>
        <dbReference type="ARBA" id="ARBA00022679"/>
    </source>
</evidence>
<accession>A0A1J0ACQ1</accession>
<evidence type="ECO:0000256" key="2">
    <source>
        <dbReference type="ARBA" id="ARBA00007441"/>
    </source>
</evidence>
<evidence type="ECO:0000256" key="6">
    <source>
        <dbReference type="RuleBase" id="RU000481"/>
    </source>
</evidence>
<organism evidence="8 9">
    <name type="scientific">Gloeomargarita lithophora Alchichica-D10</name>
    <dbReference type="NCBI Taxonomy" id="1188229"/>
    <lineage>
        <taxon>Bacteria</taxon>
        <taxon>Bacillati</taxon>
        <taxon>Cyanobacteriota</taxon>
        <taxon>Cyanophyceae</taxon>
        <taxon>Gloeomargaritales</taxon>
        <taxon>Gloeomargaritaceae</taxon>
        <taxon>Gloeomargarita</taxon>
    </lineage>
</organism>
<proteinExistence type="inferred from homology"/>
<dbReference type="CDD" id="cd00609">
    <property type="entry name" value="AAT_like"/>
    <property type="match status" value="1"/>
</dbReference>
<dbReference type="KEGG" id="glt:GlitD10_1393"/>
<evidence type="ECO:0000313" key="8">
    <source>
        <dbReference type="EMBL" id="APB33714.1"/>
    </source>
</evidence>
<dbReference type="STRING" id="1188229.GlitD10_1393"/>
<dbReference type="PANTHER" id="PTHR46383">
    <property type="entry name" value="ASPARTATE AMINOTRANSFERASE"/>
    <property type="match status" value="1"/>
</dbReference>
<name>A0A1J0ACQ1_9CYAN</name>
<dbReference type="Gene3D" id="3.40.640.10">
    <property type="entry name" value="Type I PLP-dependent aspartate aminotransferase-like (Major domain)"/>
    <property type="match status" value="1"/>
</dbReference>
<dbReference type="EMBL" id="CP017675">
    <property type="protein sequence ID" value="APB33714.1"/>
    <property type="molecule type" value="Genomic_DNA"/>
</dbReference>
<keyword evidence="4 6" id="KW-0808">Transferase</keyword>
<evidence type="ECO:0000313" key="9">
    <source>
        <dbReference type="Proteomes" id="UP000180235"/>
    </source>
</evidence>
<keyword evidence="3 6" id="KW-0032">Aminotransferase</keyword>
<dbReference type="GO" id="GO:0008483">
    <property type="term" value="F:transaminase activity"/>
    <property type="evidence" value="ECO:0007669"/>
    <property type="project" value="UniProtKB-KW"/>
</dbReference>
<comment type="similarity">
    <text evidence="2 6">Belongs to the class-I pyridoxal-phosphate-dependent aminotransferase family.</text>
</comment>
<dbReference type="GO" id="GO:0006520">
    <property type="term" value="P:amino acid metabolic process"/>
    <property type="evidence" value="ECO:0007669"/>
    <property type="project" value="InterPro"/>
</dbReference>
<dbReference type="PANTHER" id="PTHR46383:SF1">
    <property type="entry name" value="ASPARTATE AMINOTRANSFERASE"/>
    <property type="match status" value="1"/>
</dbReference>
<dbReference type="GO" id="GO:0030170">
    <property type="term" value="F:pyridoxal phosphate binding"/>
    <property type="evidence" value="ECO:0007669"/>
    <property type="project" value="InterPro"/>
</dbReference>
<reference evidence="8 9" key="1">
    <citation type="submission" date="2016-10" db="EMBL/GenBank/DDBJ databases">
        <title>Description of Gloeomargarita lithophora gen. nov., sp. nov., a thylakoid-bearing basal-branching cyanobacterium with intracellular carbonates, and proposal for Gloeomargaritales ord. nov.</title>
        <authorList>
            <person name="Moreira D."/>
            <person name="Tavera R."/>
            <person name="Benzerara K."/>
            <person name="Skouri-Panet F."/>
            <person name="Couradeau E."/>
            <person name="Gerard E."/>
            <person name="Loussert C."/>
            <person name="Novelo E."/>
            <person name="Zivanovic Y."/>
            <person name="Lopez-Garcia P."/>
        </authorList>
    </citation>
    <scope>NUCLEOTIDE SEQUENCE [LARGE SCALE GENOMIC DNA]</scope>
    <source>
        <strain evidence="8 9">D10</strain>
    </source>
</reference>
<keyword evidence="5" id="KW-0663">Pyridoxal phosphate</keyword>
<feature type="domain" description="Aminotransferase class I/classII large" evidence="7">
    <location>
        <begin position="31"/>
        <end position="379"/>
    </location>
</feature>
<dbReference type="InterPro" id="IPR004839">
    <property type="entry name" value="Aminotransferase_I/II_large"/>
</dbReference>
<dbReference type="Proteomes" id="UP000180235">
    <property type="component" value="Chromosome"/>
</dbReference>
<dbReference type="SUPFAM" id="SSF53383">
    <property type="entry name" value="PLP-dependent transferases"/>
    <property type="match status" value="1"/>
</dbReference>
<evidence type="ECO:0000256" key="1">
    <source>
        <dbReference type="ARBA" id="ARBA00001933"/>
    </source>
</evidence>
<protein>
    <recommendedName>
        <fullName evidence="6">Aminotransferase</fullName>
        <ecNumber evidence="6">2.6.1.-</ecNumber>
    </recommendedName>
</protein>
<dbReference type="RefSeq" id="WP_216634883.1">
    <property type="nucleotide sequence ID" value="NZ_CP017675.1"/>
</dbReference>
<comment type="cofactor">
    <cofactor evidence="1 6">
        <name>pyridoxal 5'-phosphate</name>
        <dbReference type="ChEBI" id="CHEBI:597326"/>
    </cofactor>
</comment>
<dbReference type="InterPro" id="IPR015424">
    <property type="entry name" value="PyrdxlP-dep_Trfase"/>
</dbReference>
<dbReference type="Pfam" id="PF00155">
    <property type="entry name" value="Aminotran_1_2"/>
    <property type="match status" value="1"/>
</dbReference>
<dbReference type="PROSITE" id="PS00105">
    <property type="entry name" value="AA_TRANSFER_CLASS_1"/>
    <property type="match status" value="1"/>
</dbReference>
<dbReference type="Gene3D" id="3.90.1150.10">
    <property type="entry name" value="Aspartate Aminotransferase, domain 1"/>
    <property type="match status" value="1"/>
</dbReference>
<dbReference type="EC" id="2.6.1.-" evidence="6"/>
<dbReference type="InterPro" id="IPR015422">
    <property type="entry name" value="PyrdxlP-dep_Trfase_small"/>
</dbReference>
<dbReference type="FunFam" id="3.40.640.10:FF:000033">
    <property type="entry name" value="Aspartate aminotransferase"/>
    <property type="match status" value="1"/>
</dbReference>
<dbReference type="InterPro" id="IPR004838">
    <property type="entry name" value="NHTrfase_class1_PyrdxlP-BS"/>
</dbReference>
<dbReference type="AlphaFoldDB" id="A0A1J0ACQ1"/>
<dbReference type="InterPro" id="IPR015421">
    <property type="entry name" value="PyrdxlP-dep_Trfase_major"/>
</dbReference>
<sequence length="396" mass="43468">MLSERILQIQPSATLEITARAQAMRAAGLDVCSFAAGEPDFDTPAFIREAVKTALDQGKTRYGPAAGEPVLRKAIAQKLHQDNGLTYEPEQVFVTNGCKQALYNLVQVMIQPGDEVLIPAPYWVSYPEMVRLAGGVPVLVTTSRETDYKITPTQLAQAVTPRTRLLMLNSPNNPTGVVYCREELLALAQEILRHDLWVIADEIYEKLVYDGMEHISIAALGREIYDRTLVCNGFAKAYAMTGWRVGYGAGPQAIITAAANLQGHSTSNVCTFAQHGALAALQGPQEELHRMRQVFSERRRVMVDWLQTMPGLGLVPPAGAFYIWVDMRATGLTSTQFCQQVLEQYQVALVPGRAFGDDQHVRLSYATDLATIEKGMARLAAYVGNLAPLSVGEGKR</sequence>
<evidence type="ECO:0000256" key="5">
    <source>
        <dbReference type="ARBA" id="ARBA00022898"/>
    </source>
</evidence>